<dbReference type="Proteomes" id="UP000236724">
    <property type="component" value="Unassembled WGS sequence"/>
</dbReference>
<dbReference type="Pfam" id="PF13441">
    <property type="entry name" value="Gly-zipper_YMGG"/>
    <property type="match status" value="1"/>
</dbReference>
<keyword evidence="1" id="KW-0175">Coiled coil</keyword>
<dbReference type="AlphaFoldDB" id="A0A1H6F6A5"/>
<feature type="domain" description="YMGG-like Gly-zipper" evidence="3">
    <location>
        <begin position="38"/>
        <end position="78"/>
    </location>
</feature>
<dbReference type="PROSITE" id="PS51257">
    <property type="entry name" value="PROKAR_LIPOPROTEIN"/>
    <property type="match status" value="1"/>
</dbReference>
<feature type="chain" id="PRO_5014705777" evidence="2">
    <location>
        <begin position="24"/>
        <end position="223"/>
    </location>
</feature>
<reference evidence="4 5" key="1">
    <citation type="submission" date="2016-10" db="EMBL/GenBank/DDBJ databases">
        <authorList>
            <person name="de Groot N.N."/>
        </authorList>
    </citation>
    <scope>NUCLEOTIDE SEQUENCE [LARGE SCALE GENOMIC DNA]</scope>
    <source>
        <strain evidence="4">MBHS1</strain>
    </source>
</reference>
<evidence type="ECO:0000259" key="3">
    <source>
        <dbReference type="Pfam" id="PF13441"/>
    </source>
</evidence>
<keyword evidence="2" id="KW-0732">Signal</keyword>
<dbReference type="InterPro" id="IPR027367">
    <property type="entry name" value="Gly-zipper_YMGG"/>
</dbReference>
<dbReference type="EMBL" id="FMSV02000369">
    <property type="protein sequence ID" value="SEH05680.1"/>
    <property type="molecule type" value="Genomic_DNA"/>
</dbReference>
<evidence type="ECO:0000256" key="2">
    <source>
        <dbReference type="SAM" id="SignalP"/>
    </source>
</evidence>
<protein>
    <submittedName>
        <fullName evidence="4">Chromosome partition protein Smc</fullName>
    </submittedName>
</protein>
<evidence type="ECO:0000313" key="5">
    <source>
        <dbReference type="Proteomes" id="UP000236724"/>
    </source>
</evidence>
<proteinExistence type="predicted"/>
<accession>A0A1H6F6A5</accession>
<name>A0A1H6F6A5_9GAMM</name>
<sequence>MNTHYLKPALLAVLLSTSLTGCSGMGGAKGDDATQTKTEGAIGGALLGALAGGLLGGDAKSAAIGAAIGGGVGYLVGNEVAERKKQYANKEALIAGETRYTTKMLQETQSLNTQLSGDIRKYKKSISRLNKQIAKDSSKRATLKKQQAAVQKSHKNAKKALDAINQELKVSQTLYDETKKDSGKKNAANLKQWQKKISALKTQKVKLETNTNQLQAVSKTIAL</sequence>
<gene>
    <name evidence="4" type="primary">smc_2</name>
    <name evidence="4" type="ORF">MBHS_01535</name>
</gene>
<evidence type="ECO:0000313" key="4">
    <source>
        <dbReference type="EMBL" id="SEH05680.1"/>
    </source>
</evidence>
<keyword evidence="5" id="KW-1185">Reference proteome</keyword>
<evidence type="ECO:0000256" key="1">
    <source>
        <dbReference type="SAM" id="Coils"/>
    </source>
</evidence>
<feature type="coiled-coil region" evidence="1">
    <location>
        <begin position="112"/>
        <end position="146"/>
    </location>
</feature>
<organism evidence="4 5">
    <name type="scientific">Candidatus Venteria ishoeyi</name>
    <dbReference type="NCBI Taxonomy" id="1899563"/>
    <lineage>
        <taxon>Bacteria</taxon>
        <taxon>Pseudomonadati</taxon>
        <taxon>Pseudomonadota</taxon>
        <taxon>Gammaproteobacteria</taxon>
        <taxon>Thiotrichales</taxon>
        <taxon>Thiotrichaceae</taxon>
        <taxon>Venteria</taxon>
    </lineage>
</organism>
<feature type="signal peptide" evidence="2">
    <location>
        <begin position="1"/>
        <end position="23"/>
    </location>
</feature>